<evidence type="ECO:0000313" key="9">
    <source>
        <dbReference type="Proteomes" id="UP000189810"/>
    </source>
</evidence>
<evidence type="ECO:0000256" key="5">
    <source>
        <dbReference type="PROSITE-ProRule" id="PRU01248"/>
    </source>
</evidence>
<keyword evidence="3 5" id="KW-0238">DNA-binding</keyword>
<dbReference type="GO" id="GO:0015074">
    <property type="term" value="P:DNA integration"/>
    <property type="evidence" value="ECO:0007669"/>
    <property type="project" value="UniProtKB-KW"/>
</dbReference>
<dbReference type="Gene3D" id="1.10.150.130">
    <property type="match status" value="1"/>
</dbReference>
<dbReference type="GO" id="GO:0007059">
    <property type="term" value="P:chromosome segregation"/>
    <property type="evidence" value="ECO:0007669"/>
    <property type="project" value="UniProtKB-KW"/>
</dbReference>
<dbReference type="Proteomes" id="UP000189810">
    <property type="component" value="Chromosome I"/>
</dbReference>
<sequence length="285" mass="33813">MDLLELWKRHLERTKSPRTVQTYELALLSFIKRQNIQDLRNMSVKDLYSYADSSGLSSTSLLTHFSAILHFYKFAFRRGYVDEEVYLRVQKAIEDIREEIQPRRIYGSLKALGKREIELIMQCTKNTKYEKVYSLLLYSGLRLLEYQALRKDFFQLDKSGILWIHLPAEATKGRKPRIVPILGATKEDTLKATQKILRWLEDFEENFRVSRGTLQVYTNRLSKRLNIPFSIHSFRHTYITNLINNGFSIEVVKEFAGHAHIKTTVDIYYRFSQERARRMVEEFLR</sequence>
<dbReference type="InterPro" id="IPR050090">
    <property type="entry name" value="Tyrosine_recombinase_XerCD"/>
</dbReference>
<dbReference type="PANTHER" id="PTHR30349">
    <property type="entry name" value="PHAGE INTEGRASE-RELATED"/>
    <property type="match status" value="1"/>
</dbReference>
<dbReference type="InterPro" id="IPR004107">
    <property type="entry name" value="Integrase_SAM-like_N"/>
</dbReference>
<dbReference type="InterPro" id="IPR002104">
    <property type="entry name" value="Integrase_catalytic"/>
</dbReference>
<keyword evidence="2" id="KW-0229">DNA integration</keyword>
<feature type="domain" description="Tyr recombinase" evidence="6">
    <location>
        <begin position="107"/>
        <end position="281"/>
    </location>
</feature>
<dbReference type="EMBL" id="LT670846">
    <property type="protein sequence ID" value="SHK22185.1"/>
    <property type="molecule type" value="Genomic_DNA"/>
</dbReference>
<dbReference type="GO" id="GO:0003677">
    <property type="term" value="F:DNA binding"/>
    <property type="evidence" value="ECO:0007669"/>
    <property type="project" value="UniProtKB-UniRule"/>
</dbReference>
<evidence type="ECO:0000313" key="8">
    <source>
        <dbReference type="EMBL" id="SHK22185.1"/>
    </source>
</evidence>
<evidence type="ECO:0000259" key="7">
    <source>
        <dbReference type="PROSITE" id="PS51900"/>
    </source>
</evidence>
<dbReference type="RefSeq" id="WP_079653513.1">
    <property type="nucleotide sequence ID" value="NZ_LT670846.1"/>
</dbReference>
<dbReference type="PANTHER" id="PTHR30349:SF81">
    <property type="entry name" value="TYROSINE RECOMBINASE XERC"/>
    <property type="match status" value="1"/>
</dbReference>
<evidence type="ECO:0000256" key="3">
    <source>
        <dbReference type="ARBA" id="ARBA00023125"/>
    </source>
</evidence>
<dbReference type="InterPro" id="IPR013762">
    <property type="entry name" value="Integrase-like_cat_sf"/>
</dbReference>
<dbReference type="SUPFAM" id="SSF56349">
    <property type="entry name" value="DNA breaking-rejoining enzymes"/>
    <property type="match status" value="1"/>
</dbReference>
<dbReference type="Pfam" id="PF00589">
    <property type="entry name" value="Phage_integrase"/>
    <property type="match status" value="1"/>
</dbReference>
<evidence type="ECO:0000259" key="6">
    <source>
        <dbReference type="PROSITE" id="PS51898"/>
    </source>
</evidence>
<dbReference type="Pfam" id="PF02899">
    <property type="entry name" value="Phage_int_SAM_1"/>
    <property type="match status" value="1"/>
</dbReference>
<reference evidence="8 9" key="1">
    <citation type="submission" date="2016-11" db="EMBL/GenBank/DDBJ databases">
        <authorList>
            <person name="Jaros S."/>
            <person name="Januszkiewicz K."/>
            <person name="Wedrychowicz H."/>
        </authorList>
    </citation>
    <scope>NUCLEOTIDE SEQUENCE [LARGE SCALE GENOMIC DNA]</scope>
    <source>
        <strain evidence="8 9">DSM 19557</strain>
    </source>
</reference>
<name>A0A1M6QPT7_9AQUI</name>
<organism evidence="8 9">
    <name type="scientific">Thermocrinis minervae</name>
    <dbReference type="NCBI Taxonomy" id="381751"/>
    <lineage>
        <taxon>Bacteria</taxon>
        <taxon>Pseudomonadati</taxon>
        <taxon>Aquificota</taxon>
        <taxon>Aquificia</taxon>
        <taxon>Aquificales</taxon>
        <taxon>Aquificaceae</taxon>
        <taxon>Thermocrinis</taxon>
    </lineage>
</organism>
<dbReference type="AlphaFoldDB" id="A0A1M6QPT7"/>
<dbReference type="GO" id="GO:0006310">
    <property type="term" value="P:DNA recombination"/>
    <property type="evidence" value="ECO:0007669"/>
    <property type="project" value="UniProtKB-KW"/>
</dbReference>
<dbReference type="PROSITE" id="PS51900">
    <property type="entry name" value="CB"/>
    <property type="match status" value="1"/>
</dbReference>
<protein>
    <submittedName>
        <fullName evidence="8">Integrase/recombinase XerD</fullName>
    </submittedName>
</protein>
<dbReference type="Gene3D" id="1.10.443.10">
    <property type="entry name" value="Intergrase catalytic core"/>
    <property type="match status" value="1"/>
</dbReference>
<evidence type="ECO:0000256" key="1">
    <source>
        <dbReference type="ARBA" id="ARBA00022829"/>
    </source>
</evidence>
<dbReference type="STRING" id="381751.SAMN05444391_0331"/>
<dbReference type="InterPro" id="IPR044068">
    <property type="entry name" value="CB"/>
</dbReference>
<dbReference type="InterPro" id="IPR011010">
    <property type="entry name" value="DNA_brk_join_enz"/>
</dbReference>
<evidence type="ECO:0000256" key="4">
    <source>
        <dbReference type="ARBA" id="ARBA00023172"/>
    </source>
</evidence>
<keyword evidence="9" id="KW-1185">Reference proteome</keyword>
<accession>A0A1M6QPT7</accession>
<feature type="domain" description="Core-binding (CB)" evidence="7">
    <location>
        <begin position="1"/>
        <end position="76"/>
    </location>
</feature>
<dbReference type="InterPro" id="IPR010998">
    <property type="entry name" value="Integrase_recombinase_N"/>
</dbReference>
<evidence type="ECO:0000256" key="2">
    <source>
        <dbReference type="ARBA" id="ARBA00022908"/>
    </source>
</evidence>
<keyword evidence="4" id="KW-0233">DNA recombination</keyword>
<keyword evidence="1" id="KW-0159">Chromosome partition</keyword>
<proteinExistence type="predicted"/>
<dbReference type="CDD" id="cd00397">
    <property type="entry name" value="DNA_BRE_C"/>
    <property type="match status" value="1"/>
</dbReference>
<dbReference type="OrthoDB" id="283809at2"/>
<gene>
    <name evidence="8" type="ORF">SAMN05444391_0331</name>
</gene>
<dbReference type="PROSITE" id="PS51898">
    <property type="entry name" value="TYR_RECOMBINASE"/>
    <property type="match status" value="1"/>
</dbReference>